<dbReference type="PANTHER" id="PTHR38831">
    <property type="entry name" value="TYPE II SECRETION SYSTEM PROTEIN K"/>
    <property type="match status" value="1"/>
</dbReference>
<name>A0A512AH72_9SPHN</name>
<evidence type="ECO:0000256" key="10">
    <source>
        <dbReference type="SAM" id="Phobius"/>
    </source>
</evidence>
<evidence type="ECO:0000256" key="7">
    <source>
        <dbReference type="ARBA" id="ARBA00022927"/>
    </source>
</evidence>
<evidence type="ECO:0000313" key="12">
    <source>
        <dbReference type="EMBL" id="GEN99033.1"/>
    </source>
</evidence>
<evidence type="ECO:0000256" key="1">
    <source>
        <dbReference type="ARBA" id="ARBA00004533"/>
    </source>
</evidence>
<dbReference type="GO" id="GO:0009306">
    <property type="term" value="P:protein secretion"/>
    <property type="evidence" value="ECO:0007669"/>
    <property type="project" value="InterPro"/>
</dbReference>
<dbReference type="SUPFAM" id="SSF158544">
    <property type="entry name" value="GspK insert domain-like"/>
    <property type="match status" value="1"/>
</dbReference>
<dbReference type="EMBL" id="BJYR01000006">
    <property type="protein sequence ID" value="GEN99033.1"/>
    <property type="molecule type" value="Genomic_DNA"/>
</dbReference>
<reference evidence="12 13" key="1">
    <citation type="submission" date="2019-07" db="EMBL/GenBank/DDBJ databases">
        <title>Whole genome shotgun sequence of Novosphingobium sediminis NBRC 106119.</title>
        <authorList>
            <person name="Hosoyama A."/>
            <person name="Uohara A."/>
            <person name="Ohji S."/>
            <person name="Ichikawa N."/>
        </authorList>
    </citation>
    <scope>NUCLEOTIDE SEQUENCE [LARGE SCALE GENOMIC DNA]</scope>
    <source>
        <strain evidence="12 13">NBRC 106119</strain>
    </source>
</reference>
<gene>
    <name evidence="12" type="ORF">NSE01_08660</name>
</gene>
<dbReference type="GO" id="GO:0005886">
    <property type="term" value="C:plasma membrane"/>
    <property type="evidence" value="ECO:0007669"/>
    <property type="project" value="UniProtKB-SubCell"/>
</dbReference>
<keyword evidence="6 10" id="KW-0812">Transmembrane</keyword>
<dbReference type="PANTHER" id="PTHR38831:SF2">
    <property type="entry name" value="TYPE II SECRETION SYSTEM PROTEIN K"/>
    <property type="match status" value="1"/>
</dbReference>
<keyword evidence="5" id="KW-0997">Cell inner membrane</keyword>
<keyword evidence="3" id="KW-0813">Transport</keyword>
<comment type="subcellular location">
    <subcellularLocation>
        <location evidence="1">Cell inner membrane</location>
    </subcellularLocation>
</comment>
<evidence type="ECO:0000259" key="11">
    <source>
        <dbReference type="Pfam" id="PF21687"/>
    </source>
</evidence>
<protein>
    <recommendedName>
        <fullName evidence="11">T2SS protein K first SAM-like domain-containing protein</fullName>
    </recommendedName>
</protein>
<evidence type="ECO:0000256" key="2">
    <source>
        <dbReference type="ARBA" id="ARBA00007246"/>
    </source>
</evidence>
<dbReference type="Pfam" id="PF21687">
    <property type="entry name" value="T2SSK_1st"/>
    <property type="match status" value="1"/>
</dbReference>
<accession>A0A512AH72</accession>
<feature type="domain" description="T2SS protein K first SAM-like" evidence="11">
    <location>
        <begin position="114"/>
        <end position="191"/>
    </location>
</feature>
<feature type="transmembrane region" description="Helical" evidence="10">
    <location>
        <begin position="12"/>
        <end position="34"/>
    </location>
</feature>
<keyword evidence="13" id="KW-1185">Reference proteome</keyword>
<dbReference type="Proteomes" id="UP000321464">
    <property type="component" value="Unassembled WGS sequence"/>
</dbReference>
<evidence type="ECO:0000256" key="8">
    <source>
        <dbReference type="ARBA" id="ARBA00022989"/>
    </source>
</evidence>
<sequence length="284" mass="30474">MTKRLPRHERGYAMLAVVAGIGVMAAVAAGAAAATAARLDTLEAEASAARLSAAADAGVAIALANLTRPGLGARWSIDGRTYNETFNAVPVAIRIEDEAGKIMVNRIDGENIGWLMTALGLSQRQVNVLRDSFDDWIDQDDEPRREGAETGAYRAQGYAARNGPPVSVEELGDIRGFTPALVERMSRIATVEVNGTAFDKRYADPLAIQVMNDGDGNSPDVIERRREIAGQRPAFPITDPADWSGRVVTIIAMARGPGGAQAQRRVVVQLTGKPRQPYVVRWGN</sequence>
<evidence type="ECO:0000313" key="13">
    <source>
        <dbReference type="Proteomes" id="UP000321464"/>
    </source>
</evidence>
<dbReference type="AlphaFoldDB" id="A0A512AH72"/>
<comment type="similarity">
    <text evidence="2">Belongs to the GSP K family.</text>
</comment>
<keyword evidence="9 10" id="KW-0472">Membrane</keyword>
<keyword evidence="8 10" id="KW-1133">Transmembrane helix</keyword>
<keyword evidence="4" id="KW-1003">Cell membrane</keyword>
<proteinExistence type="inferred from homology"/>
<evidence type="ECO:0000256" key="4">
    <source>
        <dbReference type="ARBA" id="ARBA00022475"/>
    </source>
</evidence>
<keyword evidence="7" id="KW-0653">Protein transport</keyword>
<dbReference type="InterPro" id="IPR038072">
    <property type="entry name" value="GspK_central_sf"/>
</dbReference>
<dbReference type="InterPro" id="IPR005628">
    <property type="entry name" value="GspK"/>
</dbReference>
<comment type="caution">
    <text evidence="12">The sequence shown here is derived from an EMBL/GenBank/DDBJ whole genome shotgun (WGS) entry which is preliminary data.</text>
</comment>
<dbReference type="InterPro" id="IPR049031">
    <property type="entry name" value="T2SSK_SAM-like_1st"/>
</dbReference>
<evidence type="ECO:0000256" key="3">
    <source>
        <dbReference type="ARBA" id="ARBA00022448"/>
    </source>
</evidence>
<evidence type="ECO:0000256" key="9">
    <source>
        <dbReference type="ARBA" id="ARBA00023136"/>
    </source>
</evidence>
<organism evidence="12 13">
    <name type="scientific">Novosphingobium sediminis</name>
    <dbReference type="NCBI Taxonomy" id="707214"/>
    <lineage>
        <taxon>Bacteria</taxon>
        <taxon>Pseudomonadati</taxon>
        <taxon>Pseudomonadota</taxon>
        <taxon>Alphaproteobacteria</taxon>
        <taxon>Sphingomonadales</taxon>
        <taxon>Sphingomonadaceae</taxon>
        <taxon>Novosphingobium</taxon>
    </lineage>
</organism>
<dbReference type="Gene3D" id="1.10.40.60">
    <property type="entry name" value="EpsJ-like"/>
    <property type="match status" value="1"/>
</dbReference>
<evidence type="ECO:0000256" key="6">
    <source>
        <dbReference type="ARBA" id="ARBA00022692"/>
    </source>
</evidence>
<evidence type="ECO:0000256" key="5">
    <source>
        <dbReference type="ARBA" id="ARBA00022519"/>
    </source>
</evidence>
<dbReference type="RefSeq" id="WP_147158407.1">
    <property type="nucleotide sequence ID" value="NZ_BJYR01000006.1"/>
</dbReference>
<dbReference type="OrthoDB" id="9788973at2"/>